<feature type="transmembrane region" description="Helical" evidence="10">
    <location>
        <begin position="350"/>
        <end position="372"/>
    </location>
</feature>
<feature type="transmembrane region" description="Helical" evidence="10">
    <location>
        <begin position="12"/>
        <end position="32"/>
    </location>
</feature>
<keyword evidence="7" id="KW-0869">Chloride channel</keyword>
<feature type="transmembrane region" description="Helical" evidence="10">
    <location>
        <begin position="52"/>
        <end position="69"/>
    </location>
</feature>
<protein>
    <submittedName>
        <fullName evidence="11">Chloride channel protein</fullName>
    </submittedName>
</protein>
<dbReference type="RefSeq" id="WP_336557079.1">
    <property type="nucleotide sequence ID" value="NZ_JAYLLN010000001.1"/>
</dbReference>
<evidence type="ECO:0000256" key="10">
    <source>
        <dbReference type="SAM" id="Phobius"/>
    </source>
</evidence>
<feature type="transmembrane region" description="Helical" evidence="10">
    <location>
        <begin position="320"/>
        <end position="338"/>
    </location>
</feature>
<evidence type="ECO:0000313" key="12">
    <source>
        <dbReference type="Proteomes" id="UP001363035"/>
    </source>
</evidence>
<evidence type="ECO:0000256" key="3">
    <source>
        <dbReference type="ARBA" id="ARBA00022692"/>
    </source>
</evidence>
<dbReference type="InterPro" id="IPR001807">
    <property type="entry name" value="ClC"/>
</dbReference>
<reference evidence="11 12" key="1">
    <citation type="submission" date="2024-01" db="EMBL/GenBank/DDBJ databases">
        <title>Sphingobacterium tenebrionis sp. nov., a novel endophyte isolated from tenebrio molitor intestines.</title>
        <authorList>
            <person name="Zhang C."/>
        </authorList>
    </citation>
    <scope>NUCLEOTIDE SEQUENCE [LARGE SCALE GENOMIC DNA]</scope>
    <source>
        <strain evidence="11 12">PU5-4</strain>
    </source>
</reference>
<evidence type="ECO:0000256" key="4">
    <source>
        <dbReference type="ARBA" id="ARBA00022989"/>
    </source>
</evidence>
<gene>
    <name evidence="11" type="ORF">VJ786_01065</name>
</gene>
<keyword evidence="5" id="KW-0406">Ion transport</keyword>
<organism evidence="11 12">
    <name type="scientific">Sphingobacterium tenebrionis</name>
    <dbReference type="NCBI Taxonomy" id="3111775"/>
    <lineage>
        <taxon>Bacteria</taxon>
        <taxon>Pseudomonadati</taxon>
        <taxon>Bacteroidota</taxon>
        <taxon>Sphingobacteriia</taxon>
        <taxon>Sphingobacteriales</taxon>
        <taxon>Sphingobacteriaceae</taxon>
        <taxon>Sphingobacterium</taxon>
    </lineage>
</organism>
<evidence type="ECO:0000256" key="9">
    <source>
        <dbReference type="ARBA" id="ARBA00023303"/>
    </source>
</evidence>
<feature type="transmembrane region" description="Helical" evidence="10">
    <location>
        <begin position="147"/>
        <end position="171"/>
    </location>
</feature>
<sequence>MYRKNIILNNWGKLIASSMLTAIICSILALSLKHFTEFFEETVFHFVEQRNTWLFILLPTIGTTAIYFLRKYLFQGRKNKGITEIYKTLYARREHLPLFKVASHYINGFLTVVFGGSTGVEVSTVVASATVGNAMYQRKIAAKKYKIELICAAVTAGVGVLFVNPMVGFLFSMEVIHRGWTKTKIIACSIAAVVSLCIILLFNEQSMFQVAVNHWSYNAIPFMLLLSILAAFLAVYFTFMAIKVKSFFGNINNNFVRVNLGAITVGLFIFAIPALYGDSYHGLKEVLHAGTISWGMLILVVLLKPIAASLTLGAGGDGGVFAPSIVAGGFLGLLVCYLGNTFFGLDLVPINFLVIGAAVALSAAIFAPWTAAILACSLAPNAFVLIGPLVICCFISWQLAKKILPYNVYTYEFHR</sequence>
<accession>A0ABU8I205</accession>
<evidence type="ECO:0000256" key="1">
    <source>
        <dbReference type="ARBA" id="ARBA00004141"/>
    </source>
</evidence>
<keyword evidence="6 10" id="KW-0472">Membrane</keyword>
<keyword evidence="12" id="KW-1185">Reference proteome</keyword>
<feature type="transmembrane region" description="Helical" evidence="10">
    <location>
        <begin position="183"/>
        <end position="202"/>
    </location>
</feature>
<evidence type="ECO:0000256" key="7">
    <source>
        <dbReference type="ARBA" id="ARBA00023173"/>
    </source>
</evidence>
<dbReference type="Proteomes" id="UP001363035">
    <property type="component" value="Unassembled WGS sequence"/>
</dbReference>
<dbReference type="InterPro" id="IPR014743">
    <property type="entry name" value="Cl-channel_core"/>
</dbReference>
<keyword evidence="9" id="KW-0407">Ion channel</keyword>
<feature type="transmembrane region" description="Helical" evidence="10">
    <location>
        <begin position="287"/>
        <end position="308"/>
    </location>
</feature>
<dbReference type="CDD" id="cd00400">
    <property type="entry name" value="Voltage_gated_ClC"/>
    <property type="match status" value="1"/>
</dbReference>
<evidence type="ECO:0000256" key="5">
    <source>
        <dbReference type="ARBA" id="ARBA00023065"/>
    </source>
</evidence>
<dbReference type="EMBL" id="JAYLLN010000001">
    <property type="protein sequence ID" value="MEI5983481.1"/>
    <property type="molecule type" value="Genomic_DNA"/>
</dbReference>
<feature type="transmembrane region" description="Helical" evidence="10">
    <location>
        <begin position="378"/>
        <end position="397"/>
    </location>
</feature>
<comment type="caution">
    <text evidence="11">The sequence shown here is derived from an EMBL/GenBank/DDBJ whole genome shotgun (WGS) entry which is preliminary data.</text>
</comment>
<keyword evidence="8" id="KW-0868">Chloride</keyword>
<comment type="subcellular location">
    <subcellularLocation>
        <location evidence="1">Membrane</location>
        <topology evidence="1">Multi-pass membrane protein</topology>
    </subcellularLocation>
</comment>
<keyword evidence="2" id="KW-0813">Transport</keyword>
<dbReference type="SUPFAM" id="SSF81340">
    <property type="entry name" value="Clc chloride channel"/>
    <property type="match status" value="1"/>
</dbReference>
<feature type="transmembrane region" description="Helical" evidence="10">
    <location>
        <begin position="254"/>
        <end position="275"/>
    </location>
</feature>
<dbReference type="Gene3D" id="1.10.3080.10">
    <property type="entry name" value="Clc chloride channel"/>
    <property type="match status" value="1"/>
</dbReference>
<feature type="transmembrane region" description="Helical" evidence="10">
    <location>
        <begin position="222"/>
        <end position="242"/>
    </location>
</feature>
<keyword evidence="4 10" id="KW-1133">Transmembrane helix</keyword>
<name>A0ABU8I205_9SPHI</name>
<evidence type="ECO:0000256" key="6">
    <source>
        <dbReference type="ARBA" id="ARBA00023136"/>
    </source>
</evidence>
<dbReference type="Pfam" id="PF00654">
    <property type="entry name" value="Voltage_CLC"/>
    <property type="match status" value="1"/>
</dbReference>
<evidence type="ECO:0000256" key="8">
    <source>
        <dbReference type="ARBA" id="ARBA00023214"/>
    </source>
</evidence>
<dbReference type="PANTHER" id="PTHR43427">
    <property type="entry name" value="CHLORIDE CHANNEL PROTEIN CLC-E"/>
    <property type="match status" value="1"/>
</dbReference>
<evidence type="ECO:0000256" key="2">
    <source>
        <dbReference type="ARBA" id="ARBA00022448"/>
    </source>
</evidence>
<dbReference type="PANTHER" id="PTHR43427:SF6">
    <property type="entry name" value="CHLORIDE CHANNEL PROTEIN CLC-E"/>
    <property type="match status" value="1"/>
</dbReference>
<dbReference type="InterPro" id="IPR050368">
    <property type="entry name" value="ClC-type_chloride_channel"/>
</dbReference>
<evidence type="ECO:0000313" key="11">
    <source>
        <dbReference type="EMBL" id="MEI5983481.1"/>
    </source>
</evidence>
<proteinExistence type="predicted"/>
<keyword evidence="3 10" id="KW-0812">Transmembrane</keyword>